<accession>W2LWB8</accession>
<gene>
    <name evidence="1" type="ORF">L917_01676</name>
</gene>
<dbReference type="OrthoDB" id="2414662at2759"/>
<dbReference type="AlphaFoldDB" id="W2LWB8"/>
<organism evidence="1">
    <name type="scientific">Phytophthora nicotianae</name>
    <name type="common">Potato buckeye rot agent</name>
    <name type="synonym">Phytophthora parasitica</name>
    <dbReference type="NCBI Taxonomy" id="4792"/>
    <lineage>
        <taxon>Eukaryota</taxon>
        <taxon>Sar</taxon>
        <taxon>Stramenopiles</taxon>
        <taxon>Oomycota</taxon>
        <taxon>Peronosporomycetes</taxon>
        <taxon>Peronosporales</taxon>
        <taxon>Peronosporaceae</taxon>
        <taxon>Phytophthora</taxon>
    </lineage>
</organism>
<name>W2LWB8_PHYNI</name>
<dbReference type="EMBL" id="KI677610">
    <property type="protein sequence ID" value="ETM01763.1"/>
    <property type="molecule type" value="Genomic_DNA"/>
</dbReference>
<protein>
    <recommendedName>
        <fullName evidence="2">Prephenate dehydratase domain-containing protein</fullName>
    </recommendedName>
</protein>
<evidence type="ECO:0008006" key="2">
    <source>
        <dbReference type="Google" id="ProtNLM"/>
    </source>
</evidence>
<proteinExistence type="predicted"/>
<feature type="non-terminal residue" evidence="1">
    <location>
        <position position="139"/>
    </location>
</feature>
<reference evidence="1" key="1">
    <citation type="submission" date="2013-11" db="EMBL/GenBank/DDBJ databases">
        <title>The Genome Sequence of Phytophthora parasitica CHvinca01.</title>
        <authorList>
            <consortium name="The Broad Institute Genomics Platform"/>
            <person name="Russ C."/>
            <person name="Tyler B."/>
            <person name="Panabieres F."/>
            <person name="Shan W."/>
            <person name="Tripathy S."/>
            <person name="Grunwald N."/>
            <person name="Machado M."/>
            <person name="Johnson C.S."/>
            <person name="Arredondo F."/>
            <person name="Hong C."/>
            <person name="Coffey M."/>
            <person name="Young S.K."/>
            <person name="Zeng Q."/>
            <person name="Gargeya S."/>
            <person name="Fitzgerald M."/>
            <person name="Abouelleil A."/>
            <person name="Alvarado L."/>
            <person name="Chapman S.B."/>
            <person name="Gainer-Dewar J."/>
            <person name="Goldberg J."/>
            <person name="Griggs A."/>
            <person name="Gujja S."/>
            <person name="Hansen M."/>
            <person name="Howarth C."/>
            <person name="Imamovic A."/>
            <person name="Ireland A."/>
            <person name="Larimer J."/>
            <person name="McCowan C."/>
            <person name="Murphy C."/>
            <person name="Pearson M."/>
            <person name="Poon T.W."/>
            <person name="Priest M."/>
            <person name="Roberts A."/>
            <person name="Saif S."/>
            <person name="Shea T."/>
            <person name="Sykes S."/>
            <person name="Wortman J."/>
            <person name="Nusbaum C."/>
            <person name="Birren B."/>
        </authorList>
    </citation>
    <scope>NUCLEOTIDE SEQUENCE [LARGE SCALE GENOMIC DNA]</scope>
    <source>
        <strain evidence="1">CHvinca01</strain>
    </source>
</reference>
<evidence type="ECO:0000313" key="1">
    <source>
        <dbReference type="EMBL" id="ETM01763.1"/>
    </source>
</evidence>
<sequence length="139" mass="15425">MADLTSLYRCEYVIADMERNRGAPILRQAAWDSAGANRIIADERVPNVVVVCSEDAARAAQLEIPKTDVIDSEASFLILGRLDEPALYSSNESDPPMKTTLLLAVRNQSNWLLQVARVFVDQNVHLVDFEIHVITPSTS</sequence>
<dbReference type="Proteomes" id="UP000054423">
    <property type="component" value="Unassembled WGS sequence"/>
</dbReference>